<keyword evidence="2" id="KW-1185">Reference proteome</keyword>
<evidence type="ECO:0000313" key="2">
    <source>
        <dbReference type="Proteomes" id="UP001152888"/>
    </source>
</evidence>
<dbReference type="Proteomes" id="UP001152888">
    <property type="component" value="Unassembled WGS sequence"/>
</dbReference>
<dbReference type="AlphaFoldDB" id="A0A9P0KX22"/>
<protein>
    <submittedName>
        <fullName evidence="1">Uncharacterized protein</fullName>
    </submittedName>
</protein>
<evidence type="ECO:0000313" key="1">
    <source>
        <dbReference type="EMBL" id="CAH1984605.1"/>
    </source>
</evidence>
<proteinExistence type="predicted"/>
<comment type="caution">
    <text evidence="1">The sequence shown here is derived from an EMBL/GenBank/DDBJ whole genome shotgun (WGS) entry which is preliminary data.</text>
</comment>
<sequence length="65" mass="7446">MDSYLPEGSAKRSRTPFSIVNSVEDADQRALLYQQLSPKESIIMSANNRLTNSEYNKIRLDKAKR</sequence>
<dbReference type="EMBL" id="CAKOFQ010006959">
    <property type="protein sequence ID" value="CAH1984605.1"/>
    <property type="molecule type" value="Genomic_DNA"/>
</dbReference>
<organism evidence="1 2">
    <name type="scientific">Acanthoscelides obtectus</name>
    <name type="common">Bean weevil</name>
    <name type="synonym">Bruchus obtectus</name>
    <dbReference type="NCBI Taxonomy" id="200917"/>
    <lineage>
        <taxon>Eukaryota</taxon>
        <taxon>Metazoa</taxon>
        <taxon>Ecdysozoa</taxon>
        <taxon>Arthropoda</taxon>
        <taxon>Hexapoda</taxon>
        <taxon>Insecta</taxon>
        <taxon>Pterygota</taxon>
        <taxon>Neoptera</taxon>
        <taxon>Endopterygota</taxon>
        <taxon>Coleoptera</taxon>
        <taxon>Polyphaga</taxon>
        <taxon>Cucujiformia</taxon>
        <taxon>Chrysomeloidea</taxon>
        <taxon>Chrysomelidae</taxon>
        <taxon>Bruchinae</taxon>
        <taxon>Bruchini</taxon>
        <taxon>Acanthoscelides</taxon>
    </lineage>
</organism>
<gene>
    <name evidence="1" type="ORF">ACAOBT_LOCUS16205</name>
</gene>
<name>A0A9P0KX22_ACAOB</name>
<reference evidence="1" key="1">
    <citation type="submission" date="2022-03" db="EMBL/GenBank/DDBJ databases">
        <authorList>
            <person name="Sayadi A."/>
        </authorList>
    </citation>
    <scope>NUCLEOTIDE SEQUENCE</scope>
</reference>
<accession>A0A9P0KX22</accession>